<dbReference type="GO" id="GO:0008108">
    <property type="term" value="F:UDP-glucose:hexose-1-phosphate uridylyltransferase activity"/>
    <property type="evidence" value="ECO:0007669"/>
    <property type="project" value="InterPro"/>
</dbReference>
<keyword evidence="12" id="KW-1185">Reference proteome</keyword>
<keyword evidence="7" id="KW-0862">Zinc</keyword>
<name>A0AA48I4L5_9TREE</name>
<sequence>MFDAANDAHRRYNPLNGTHVLVSPHRMNRPWNGQVEEARGVDLPVYDPSCHLCPGNKRVGGEVNPPYSGTISFPNDYPAVLPPSPLSPSPLSPSPLTPSQKPHALFAAHPVSGRCRVVCFHPRHDLTLSRMSIPEIEAVIRAWRDIYHEQGKMLLHSGGGYVQIFEEDAGLATVLKSLLVAYDNLFTTPFPYSMGIHQSPHPLNPASHLHFHFYPPLLRSASVRKFVVGFEMLAEAQRDLTPEAAAEQLRALPKTHYAEG</sequence>
<keyword evidence="8" id="KW-0119">Carbohydrate metabolism</keyword>
<evidence type="ECO:0000256" key="4">
    <source>
        <dbReference type="ARBA" id="ARBA00022679"/>
    </source>
</evidence>
<keyword evidence="6" id="KW-0479">Metal-binding</keyword>
<organism evidence="11 12">
    <name type="scientific">Cutaneotrichosporon cavernicola</name>
    <dbReference type="NCBI Taxonomy" id="279322"/>
    <lineage>
        <taxon>Eukaryota</taxon>
        <taxon>Fungi</taxon>
        <taxon>Dikarya</taxon>
        <taxon>Basidiomycota</taxon>
        <taxon>Agaricomycotina</taxon>
        <taxon>Tremellomycetes</taxon>
        <taxon>Trichosporonales</taxon>
        <taxon>Trichosporonaceae</taxon>
        <taxon>Cutaneotrichosporon</taxon>
    </lineage>
</organism>
<evidence type="ECO:0000256" key="5">
    <source>
        <dbReference type="ARBA" id="ARBA00022695"/>
    </source>
</evidence>
<gene>
    <name evidence="11" type="primary">GAL7</name>
    <name evidence="11" type="ORF">CcaverHIS019_0104930</name>
</gene>
<evidence type="ECO:0000313" key="11">
    <source>
        <dbReference type="EMBL" id="BEI87775.1"/>
    </source>
</evidence>
<dbReference type="GeneID" id="85491646"/>
<dbReference type="EMBL" id="AP028212">
    <property type="protein sequence ID" value="BEI87775.1"/>
    <property type="molecule type" value="Genomic_DNA"/>
</dbReference>
<dbReference type="InterPro" id="IPR036265">
    <property type="entry name" value="HIT-like_sf"/>
</dbReference>
<evidence type="ECO:0000259" key="10">
    <source>
        <dbReference type="Pfam" id="PF02744"/>
    </source>
</evidence>
<dbReference type="InterPro" id="IPR005850">
    <property type="entry name" value="GalP_Utransf_C"/>
</dbReference>
<dbReference type="Pfam" id="PF01087">
    <property type="entry name" value="GalP_UDP_transf"/>
    <property type="match status" value="1"/>
</dbReference>
<dbReference type="PANTHER" id="PTHR11943">
    <property type="entry name" value="GALACTOSE-1-PHOSPHATE URIDYLYLTRANSFERASE"/>
    <property type="match status" value="1"/>
</dbReference>
<evidence type="ECO:0000256" key="1">
    <source>
        <dbReference type="ARBA" id="ARBA00001947"/>
    </source>
</evidence>
<evidence type="ECO:0000259" key="9">
    <source>
        <dbReference type="Pfam" id="PF01087"/>
    </source>
</evidence>
<proteinExistence type="inferred from homology"/>
<dbReference type="Pfam" id="PF02744">
    <property type="entry name" value="GalP_UDP_tr_C"/>
    <property type="match status" value="1"/>
</dbReference>
<evidence type="ECO:0000256" key="3">
    <source>
        <dbReference type="ARBA" id="ARBA00016340"/>
    </source>
</evidence>
<feature type="domain" description="Galactose-1-phosphate uridyl transferase C-terminal" evidence="10">
    <location>
        <begin position="167"/>
        <end position="259"/>
    </location>
</feature>
<dbReference type="NCBIfam" id="TIGR00209">
    <property type="entry name" value="galT_1"/>
    <property type="match status" value="2"/>
</dbReference>
<dbReference type="InterPro" id="IPR005849">
    <property type="entry name" value="GalP_Utransf_N"/>
</dbReference>
<dbReference type="AlphaFoldDB" id="A0AA48I4L5"/>
<evidence type="ECO:0000313" key="12">
    <source>
        <dbReference type="Proteomes" id="UP001233271"/>
    </source>
</evidence>
<protein>
    <recommendedName>
        <fullName evidence="3">Galactose-1-phosphate uridylyltransferase</fullName>
    </recommendedName>
</protein>
<dbReference type="GO" id="GO:0005737">
    <property type="term" value="C:cytoplasm"/>
    <property type="evidence" value="ECO:0007669"/>
    <property type="project" value="TreeGrafter"/>
</dbReference>
<comment type="cofactor">
    <cofactor evidence="1">
        <name>Zn(2+)</name>
        <dbReference type="ChEBI" id="CHEBI:29105"/>
    </cofactor>
</comment>
<evidence type="ECO:0000256" key="6">
    <source>
        <dbReference type="ARBA" id="ARBA00022723"/>
    </source>
</evidence>
<keyword evidence="4" id="KW-0808">Transferase</keyword>
<reference evidence="11" key="1">
    <citation type="journal article" date="2023" name="BMC Genomics">
        <title>Chromosome-level genome assemblies of Cutaneotrichosporon spp. (Trichosporonales, Basidiomycota) reveal imbalanced evolution between nucleotide sequences and chromosome synteny.</title>
        <authorList>
            <person name="Kobayashi Y."/>
            <person name="Kayamori A."/>
            <person name="Aoki K."/>
            <person name="Shiwa Y."/>
            <person name="Matsutani M."/>
            <person name="Fujita N."/>
            <person name="Sugita T."/>
            <person name="Iwasaki W."/>
            <person name="Tanaka N."/>
            <person name="Takashima M."/>
        </authorList>
    </citation>
    <scope>NUCLEOTIDE SEQUENCE</scope>
    <source>
        <strain evidence="11">HIS019</strain>
    </source>
</reference>
<dbReference type="SUPFAM" id="SSF54197">
    <property type="entry name" value="HIT-like"/>
    <property type="match status" value="2"/>
</dbReference>
<evidence type="ECO:0000256" key="7">
    <source>
        <dbReference type="ARBA" id="ARBA00022833"/>
    </source>
</evidence>
<dbReference type="KEGG" id="ccac:CcaHIS019_0104930"/>
<dbReference type="GO" id="GO:0033499">
    <property type="term" value="P:galactose catabolic process via UDP-galactose, Leloir pathway"/>
    <property type="evidence" value="ECO:0007669"/>
    <property type="project" value="TreeGrafter"/>
</dbReference>
<dbReference type="Proteomes" id="UP001233271">
    <property type="component" value="Chromosome 1"/>
</dbReference>
<keyword evidence="5" id="KW-0548">Nucleotidyltransferase</keyword>
<feature type="domain" description="Galactose-1-phosphate uridyl transferase N-terminal" evidence="9">
    <location>
        <begin position="6"/>
        <end position="166"/>
    </location>
</feature>
<comment type="similarity">
    <text evidence="2">Belongs to the galactose-1-phosphate uridylyltransferase type 1 family.</text>
</comment>
<dbReference type="PANTHER" id="PTHR11943:SF1">
    <property type="entry name" value="GALACTOSE-1-PHOSPHATE URIDYLYLTRANSFERASE"/>
    <property type="match status" value="1"/>
</dbReference>
<dbReference type="GO" id="GO:0008270">
    <property type="term" value="F:zinc ion binding"/>
    <property type="evidence" value="ECO:0007669"/>
    <property type="project" value="InterPro"/>
</dbReference>
<evidence type="ECO:0000256" key="2">
    <source>
        <dbReference type="ARBA" id="ARBA00010951"/>
    </source>
</evidence>
<dbReference type="RefSeq" id="XP_060453041.1">
    <property type="nucleotide sequence ID" value="XM_060600933.1"/>
</dbReference>
<dbReference type="InterPro" id="IPR001937">
    <property type="entry name" value="GalP_UDPtransf1"/>
</dbReference>
<dbReference type="Gene3D" id="3.30.428.10">
    <property type="entry name" value="HIT-like"/>
    <property type="match status" value="2"/>
</dbReference>
<evidence type="ECO:0000256" key="8">
    <source>
        <dbReference type="ARBA" id="ARBA00023277"/>
    </source>
</evidence>
<accession>A0AA48I4L5</accession>